<feature type="domain" description="ABC transporter" evidence="4">
    <location>
        <begin position="1"/>
        <end position="235"/>
    </location>
</feature>
<reference evidence="5 6" key="1">
    <citation type="journal article" date="2009" name="Stand. Genomic Sci.">
        <title>Complete genome sequence of Atopobium parvulum type strain (IPP 1246).</title>
        <authorList>
            <person name="Copeland A."/>
            <person name="Sikorski J."/>
            <person name="Lapidus A."/>
            <person name="Nolan M."/>
            <person name="Del Rio T.G."/>
            <person name="Lucas S."/>
            <person name="Chen F."/>
            <person name="Tice H."/>
            <person name="Pitluck S."/>
            <person name="Cheng J.F."/>
            <person name="Pukall R."/>
            <person name="Chertkov O."/>
            <person name="Brettin T."/>
            <person name="Han C."/>
            <person name="Detter J.C."/>
            <person name="Kuske C."/>
            <person name="Bruce D."/>
            <person name="Goodwin L."/>
            <person name="Ivanova N."/>
            <person name="Mavromatis K."/>
            <person name="Mikhailova N."/>
            <person name="Chen A."/>
            <person name="Palaniappan K."/>
            <person name="Chain P."/>
            <person name="Rohde M."/>
            <person name="Goker M."/>
            <person name="Bristow J."/>
            <person name="Eisen J.A."/>
            <person name="Markowitz V."/>
            <person name="Hugenholtz P."/>
            <person name="Kyrpides N.C."/>
            <person name="Klenk H.P."/>
            <person name="Detter J.C."/>
        </authorList>
    </citation>
    <scope>NUCLEOTIDE SEQUENCE [LARGE SCALE GENOMIC DNA]</scope>
    <source>
        <strain evidence="6">ATCC 33793 / DSM 20469 / CCUG 32760 / JCM 10300 / KCTC 3663 / VPI 0546 / 1246</strain>
    </source>
</reference>
<name>C8W999_LANP1</name>
<dbReference type="PROSITE" id="PS50893">
    <property type="entry name" value="ABC_TRANSPORTER_2"/>
    <property type="match status" value="1"/>
</dbReference>
<evidence type="ECO:0000256" key="3">
    <source>
        <dbReference type="ARBA" id="ARBA00022840"/>
    </source>
</evidence>
<keyword evidence="2" id="KW-0547">Nucleotide-binding</keyword>
<dbReference type="OrthoDB" id="9802264at2"/>
<dbReference type="AlphaFoldDB" id="C8W999"/>
<sequence>MALSVDIAKHLDGFDLHVSFVVEKGNEVLALLGPSGCGKSMTLKCIAGIVKPDSGRIVLNDRVLFDSEAHINLPPQERHVGYLFQSYALFPHMSVMQNVLVGAKGETQAEREACALEQLKKVQLDGLLDRRPHELSGGQQQRCAMARILASKPDLILLDEPFSALDSYLRWQLELELSDTLRAFPGGAIYVSHNRDEVYRLCDSVCVINHGNSDDKVSVYELFSTPTTLAAARISGCKNISRAHKVGEKSLFCDEWGLSLTTALPVDEQVKYVGIRAHYFQVVDCASEYKNIIPCQVNRVIDNTFSTIVMAQTPGGSLLRYECSKESWARLGEPRQVLLHVAPEYVMPLCDGEEKHSVVEEKKSLYV</sequence>
<dbReference type="SMART" id="SM00382">
    <property type="entry name" value="AAA"/>
    <property type="match status" value="1"/>
</dbReference>
<dbReference type="STRING" id="521095.Apar_0256"/>
<evidence type="ECO:0000259" key="4">
    <source>
        <dbReference type="PROSITE" id="PS50893"/>
    </source>
</evidence>
<keyword evidence="1" id="KW-0813">Transport</keyword>
<gene>
    <name evidence="5" type="ordered locus">Apar_0256</name>
</gene>
<dbReference type="GO" id="GO:0016887">
    <property type="term" value="F:ATP hydrolysis activity"/>
    <property type="evidence" value="ECO:0007669"/>
    <property type="project" value="InterPro"/>
</dbReference>
<dbReference type="InterPro" id="IPR027417">
    <property type="entry name" value="P-loop_NTPase"/>
</dbReference>
<proteinExistence type="predicted"/>
<dbReference type="SUPFAM" id="SSF52540">
    <property type="entry name" value="P-loop containing nucleoside triphosphate hydrolases"/>
    <property type="match status" value="1"/>
</dbReference>
<evidence type="ECO:0000313" key="6">
    <source>
        <dbReference type="Proteomes" id="UP000000960"/>
    </source>
</evidence>
<keyword evidence="3" id="KW-0067">ATP-binding</keyword>
<dbReference type="KEGG" id="apv:Apar_0256"/>
<organism evidence="5 6">
    <name type="scientific">Lancefieldella parvula (strain ATCC 33793 / DSM 20469 / CCUG 32760 / JCM 10300 / KCTC 3663 / VPI 0546 / 1246)</name>
    <name type="common">Atopobium parvulum</name>
    <dbReference type="NCBI Taxonomy" id="521095"/>
    <lineage>
        <taxon>Bacteria</taxon>
        <taxon>Bacillati</taxon>
        <taxon>Actinomycetota</taxon>
        <taxon>Coriobacteriia</taxon>
        <taxon>Coriobacteriales</taxon>
        <taxon>Atopobiaceae</taxon>
        <taxon>Lancefieldella</taxon>
    </lineage>
</organism>
<dbReference type="Gene3D" id="3.40.50.300">
    <property type="entry name" value="P-loop containing nucleotide triphosphate hydrolases"/>
    <property type="match status" value="1"/>
</dbReference>
<dbReference type="GeneID" id="84805794"/>
<protein>
    <submittedName>
        <fullName evidence="5">ABC transporter related</fullName>
    </submittedName>
</protein>
<dbReference type="InterPro" id="IPR050093">
    <property type="entry name" value="ABC_SmlMolc_Importer"/>
</dbReference>
<dbReference type="Proteomes" id="UP000000960">
    <property type="component" value="Chromosome"/>
</dbReference>
<dbReference type="RefSeq" id="WP_012808345.1">
    <property type="nucleotide sequence ID" value="NC_013203.1"/>
</dbReference>
<dbReference type="Pfam" id="PF00005">
    <property type="entry name" value="ABC_tran"/>
    <property type="match status" value="1"/>
</dbReference>
<evidence type="ECO:0000256" key="1">
    <source>
        <dbReference type="ARBA" id="ARBA00022448"/>
    </source>
</evidence>
<keyword evidence="6" id="KW-1185">Reference proteome</keyword>
<dbReference type="PANTHER" id="PTHR42781:SF4">
    <property type="entry name" value="SPERMIDINE_PUTRESCINE IMPORT ATP-BINDING PROTEIN POTA"/>
    <property type="match status" value="1"/>
</dbReference>
<dbReference type="eggNOG" id="COG3842">
    <property type="taxonomic scope" value="Bacteria"/>
</dbReference>
<accession>C8W999</accession>
<dbReference type="EMBL" id="CP001721">
    <property type="protein sequence ID" value="ACV50687.1"/>
    <property type="molecule type" value="Genomic_DNA"/>
</dbReference>
<dbReference type="PANTHER" id="PTHR42781">
    <property type="entry name" value="SPERMIDINE/PUTRESCINE IMPORT ATP-BINDING PROTEIN POTA"/>
    <property type="match status" value="1"/>
</dbReference>
<dbReference type="HOGENOM" id="CLU_000604_1_1_11"/>
<dbReference type="GO" id="GO:0005524">
    <property type="term" value="F:ATP binding"/>
    <property type="evidence" value="ECO:0007669"/>
    <property type="project" value="UniProtKB-KW"/>
</dbReference>
<dbReference type="InterPro" id="IPR003593">
    <property type="entry name" value="AAA+_ATPase"/>
</dbReference>
<dbReference type="InterPro" id="IPR003439">
    <property type="entry name" value="ABC_transporter-like_ATP-bd"/>
</dbReference>
<evidence type="ECO:0000313" key="5">
    <source>
        <dbReference type="EMBL" id="ACV50687.1"/>
    </source>
</evidence>
<evidence type="ECO:0000256" key="2">
    <source>
        <dbReference type="ARBA" id="ARBA00022741"/>
    </source>
</evidence>